<dbReference type="InterPro" id="IPR024379">
    <property type="entry name" value="Waikavirus_capsid-1"/>
</dbReference>
<keyword evidence="13" id="KW-0067">ATP-binding</keyword>
<dbReference type="InterPro" id="IPR043504">
    <property type="entry name" value="Peptidase_S1_PA_chymotrypsin"/>
</dbReference>
<dbReference type="PROSITE" id="PS51218">
    <property type="entry name" value="SF3_HELICASE_2"/>
    <property type="match status" value="1"/>
</dbReference>
<evidence type="ECO:0000256" key="8">
    <source>
        <dbReference type="ARBA" id="ARBA00022695"/>
    </source>
</evidence>
<dbReference type="GO" id="GO:0006508">
    <property type="term" value="P:proteolysis"/>
    <property type="evidence" value="ECO:0007669"/>
    <property type="project" value="UniProtKB-KW"/>
</dbReference>
<evidence type="ECO:0000259" key="20">
    <source>
        <dbReference type="PROSITE" id="PS51218"/>
    </source>
</evidence>
<dbReference type="Gene3D" id="3.30.70.270">
    <property type="match status" value="1"/>
</dbReference>
<dbReference type="Gene3D" id="1.20.960.20">
    <property type="match status" value="1"/>
</dbReference>
<evidence type="ECO:0000256" key="11">
    <source>
        <dbReference type="ARBA" id="ARBA00022806"/>
    </source>
</evidence>
<keyword evidence="9" id="KW-0547">Nucleotide-binding</keyword>
<keyword evidence="3" id="KW-0696">RNA-directed RNA polymerase</keyword>
<evidence type="ECO:0000256" key="2">
    <source>
        <dbReference type="ARBA" id="ARBA00020107"/>
    </source>
</evidence>
<dbReference type="GO" id="GO:0019028">
    <property type="term" value="C:viral capsid"/>
    <property type="evidence" value="ECO:0007669"/>
    <property type="project" value="UniProtKB-KW"/>
</dbReference>
<evidence type="ECO:0000256" key="6">
    <source>
        <dbReference type="ARBA" id="ARBA00022679"/>
    </source>
</evidence>
<evidence type="ECO:0000256" key="3">
    <source>
        <dbReference type="ARBA" id="ARBA00022484"/>
    </source>
</evidence>
<dbReference type="Gene3D" id="2.60.120.20">
    <property type="match status" value="3"/>
</dbReference>
<keyword evidence="10" id="KW-0378">Hydrolase</keyword>
<feature type="compositionally biased region" description="Low complexity" evidence="17">
    <location>
        <begin position="226"/>
        <end position="236"/>
    </location>
</feature>
<dbReference type="SUPFAM" id="SSF88633">
    <property type="entry name" value="Positive stranded ssRNA viruses"/>
    <property type="match status" value="3"/>
</dbReference>
<dbReference type="InterPro" id="IPR014759">
    <property type="entry name" value="Helicase_SF3_ssRNA_vir"/>
</dbReference>
<keyword evidence="12" id="KW-0788">Thiol protease</keyword>
<keyword evidence="16 18" id="KW-1133">Transmembrane helix</keyword>
<dbReference type="CDD" id="cd23169">
    <property type="entry name" value="ps-ssRNAv-Picornavirales"/>
    <property type="match status" value="1"/>
</dbReference>
<dbReference type="GO" id="GO:0005524">
    <property type="term" value="F:ATP binding"/>
    <property type="evidence" value="ECO:0007669"/>
    <property type="project" value="UniProtKB-KW"/>
</dbReference>
<dbReference type="GO" id="GO:0039694">
    <property type="term" value="P:viral RNA genome replication"/>
    <property type="evidence" value="ECO:0007669"/>
    <property type="project" value="InterPro"/>
</dbReference>
<protein>
    <recommendedName>
        <fullName evidence="2">Genome polyprotein</fullName>
    </recommendedName>
</protein>
<feature type="transmembrane region" description="Helical" evidence="18">
    <location>
        <begin position="1221"/>
        <end position="1239"/>
    </location>
</feature>
<evidence type="ECO:0000256" key="9">
    <source>
        <dbReference type="ARBA" id="ARBA00022741"/>
    </source>
</evidence>
<dbReference type="Gene3D" id="2.40.10.10">
    <property type="entry name" value="Trypsin-like serine proteases"/>
    <property type="match status" value="1"/>
</dbReference>
<organism evidence="22">
    <name type="scientific">Juglans nigra waikavirus</name>
    <dbReference type="NCBI Taxonomy" id="3027342"/>
    <lineage>
        <taxon>Viruses</taxon>
        <taxon>Riboviria</taxon>
        <taxon>Orthornavirae</taxon>
        <taxon>Pisuviricota</taxon>
        <taxon>Pisoniviricetes</taxon>
        <taxon>Picornavirales</taxon>
        <taxon>Secoviridae</taxon>
        <taxon>Waikavirus</taxon>
        <taxon>Actinidivirus</taxon>
        <taxon>Waikavirus juglandis</taxon>
    </lineage>
</organism>
<dbReference type="InterPro" id="IPR033703">
    <property type="entry name" value="Rhv-like"/>
</dbReference>
<evidence type="ECO:0000259" key="19">
    <source>
        <dbReference type="PROSITE" id="PS50507"/>
    </source>
</evidence>
<dbReference type="SUPFAM" id="SSF50494">
    <property type="entry name" value="Trypsin-like serine proteases"/>
    <property type="match status" value="1"/>
</dbReference>
<evidence type="ECO:0000256" key="4">
    <source>
        <dbReference type="ARBA" id="ARBA00022561"/>
    </source>
</evidence>
<dbReference type="Pfam" id="PF00910">
    <property type="entry name" value="RNA_helicase"/>
    <property type="match status" value="1"/>
</dbReference>
<keyword evidence="15" id="KW-0693">Viral RNA replication</keyword>
<evidence type="ECO:0000256" key="1">
    <source>
        <dbReference type="ARBA" id="ARBA00004328"/>
    </source>
</evidence>
<dbReference type="InterPro" id="IPR009003">
    <property type="entry name" value="Peptidase_S1_PA"/>
</dbReference>
<keyword evidence="14" id="KW-0946">Virion</keyword>
<keyword evidence="8" id="KW-0548">Nucleotidyltransferase</keyword>
<sequence>MLDLYLNKQTTLNKMFWFYSHRDATQIIPVCAHNSDSGMCHYDFCGMAKRDISKYDEIIPDNKFHKLRAVHNFSCPQSQRSHGGASNGGSNKNEGDSSRVHTLKRTFAFKKSEGESEDAQDTSINFSPPQGAKSACMISPPMISGLRNMDDGPHYNTDNDTYSDVGDRYGYSSQSESEESQDGDDQEESSDSSSSSHPEEDHVSVHSEVESNTTPAHSETDESSDSESSVHTVVEEIPPPVVQEASPSDYMPRENRDAVATQFFVLTDIDVMMQVAINKMAEARIGPIEKSLKKLHKKVDVDHGTALLSHSNDLAVRRLEQEVENLHEDVKRLLAWKTSREEKKGRTSRFPEGVNTGKPARQPRETHDGYDASPFPPHSGLAQMESLDGDSLKETDGRPGIETINVGVTPTDMMKIGSEGVKMDTGKQELAIPPEAMTRIAQFEWRVDQARGLVIKRLHFPEDLFNANPWTKKDYEQFQYFSCDGINLRITSTSVLAQGGDLGVAWDPMSISYNCGVNDMVRLSSLAGCSISAGDSVVKDIFVPFISFQNKLSLAGIRADVVSMGSLVFFPLNGLVAPAETSDKIVISVYAAFKNPRFQVQTVTHTYGDTAPQRAQAQVETLGASSSIEPVSLSTRDICHVSSWWVADQGRLVSLNCHPTMLSKDLEGTGLILPSLARLSSLFSFWRGSLKYKFVFGTSALMKGKVKFVSLPETYIFQNPTLDWLNLLPGTVYDLSYPQKSIEIEVPFNCVTDYFRTHTEYTLDANFHGEQILTRLHMFVVDPLMANVGSVSKIDYYVEVSPGSDFRVKVPTGLRFGHPVTYTPQFLGGDCADVGKGILVDGGKYISADYGYLFTADLQNKGAISFPVGPYLQSQSEATNPLAWLSAMFGRWKGSLEYELKAMTHIHYLEKKIYVWHQPQNYDRTEDITKELLFRPPSGMKTICWSPRERETLSFTVPYASVYESLYVPRSEFTVTLSERLTHNGRVFVSFMGTTKDIVSLQCRIKPGPDFELFDRGPLGVMAKDGELKMKFGTKKGLMSIVDTPVNRRNTKMAMPWPVVSLDGKSKITDSLNGNMGMFDDQWQKIRKEWLEFGGPKPKALTGERQMAWNPLESMAKAFVGESNIQALREVDIAGTSDNLNNLSKQFEKLIPMMLKIEPAIEAAGRMVPGMLESSAEATPQIMKGLADMSQISSWLMDILKYLLRGNFLGYSMVLETEGKYTGAVFITVTGLIALVWWYRKMDNKSLMQRIMGLIGIIWAPLLGIKMLQFLLWLNDRGTQVFIDCLDGLKKLFAKQDEEQNQHSAAGSGEAQMAFSIKEFIPSLESVIGPILASSIGLVSLLCLHRLPTDKESKSWEQTTKQWGEKCRSLNSITSTLGYLQKFSEWLSGAILGFVGKILGRKYVESDSILSRAVELKIGDWIRDVGEMSLEENLHFGITNKDKINEIRALHDIGEKIKQHLVGPEGTFVPPGAMLIIKEAMTNCKKLMDEVYRCKGLGTKRVDPYHISLYGLPGVGKSAVMEKMIMDILDHRKYAKVDRLYARSTGDAYWSGYNHQPAVLYDDLGALIAKNDVSDLGEIIKLKSNSPVPLPMAAVEEKGKMFMSDFLISSTNMTTLDNQTDIRFPDAFYRRRNYYVEVVREPNVAKNPEDVTDGLWFRKLNPRTAFAEGHLMQYKDFLEVLKADVDKYMEDQHKLLAQDKARQEKQEEDPLKSVAEDLDVEIATRTVIDEPECSYAGVAQMDGDKVSFVELLEKYSKMGTTGACLSKILHFSMDGFYEERLEQCGESDFESHVRALCESDPARASSSLAVCCWRLYDSIRATKRNFFYECGLAPQYSAGVEFVIVDQSKFDLVSVFQLFGLLVQVLNQVKKTGELCPLAQYIHQIDMRQVELLQEAEIFVDAQTSCVDFPSLDGLVREKGCRRLDWAAIPEVYPDIQSTCGGLVLKDHEEFIVVSPTQVEVNDAVAALTRQALLYGKRTRVAKEFSRYIPVDDLYVFKNSLEAFGYMDITGKYTLEQEELLKDLKEAYGDTGLYVLFLLMVFENTNVHFQRQKRADELVAKRLVMTKKLEKYKIIEKSWLEKMSWPMKIAMAIGAGFAALGTALGLGASLWGLAQWAFGIGIMKPKPKLTQEPWETYDEELETSSEDFLVQKEQGFGSGDEKTKYYTKQGKRALLKNTRVRNAIKQMSAESEMKDGHEYMTMQLTLLAQKAGATDEQLKNMYLDKLPDDILEGLEVQTAMPFTKVIQKFPQTQQCLFEGRQVVDGEKTLFCSEMGMVVIPRTVATILEALPEMECEDDGFCDNATIRREVSTLVKEGFVGPLKKTVRTRPTVRRELEVDKEADQMAKVLVRAGAQFFFPKYKTRAQVVRVFGGVVLLPIHYLLALDEGDEIYLVTTQNVTKIRFEQSNLILLNKNQDVVLYDCGPRVPIARDIREYFYTHQDLMHYVPGPGFLMNVCMSTKGPTVFQEFLREIDLVTHTRFPSGTYYDTGFGDHSMLNAMQYPVFSKSGYCGSMILRTNPRVPRKIVGIHVASNKSCVTGFAEIVCQEDLNRAFEMLTKQGKRPISGVANYEDMLVQKVTLVETNTTVTEETEFEVLPLKFEHEMGRVQRLGKVQPSLAPKVNCTSDIKKSPIHGFIGEVKTEPSILHNADRRLPKNLRRRWEPALDAASKYGQECTPFPKRKIEYVEQFLMEKLGTLDNSLKRRAVTSEQEAIDGIEGTDFWQPIDMDTSPGYPYIKHRRVSQKGKRFLFKENHPLPSGRRSYTVSDSFLRSELDNRLKNAQKGEMYKTVTMEAVKDERRKLKKIYENPATRTFTCLPLDLNLLVRRFFQDFGVMVMEMRHNLFCKVGMNPDSLEWTQMFYQWQGLSEFGFAGDYAKFDGIGPPEIYESIVRVINAWYGDSEEEQTVRRTLLMELFHRETMIEGDMYRIDQGLPSGFPQTVIFNSFVNYYFLAMAWVDIVGASDYSENHGTLEEFDRLTKVATYGDDNVVIVHEEIKDVYNLRTVAAWLAGHGITYTDDKKSPADQASPWVSLWDLTFLKRGFKTMDNRGLVIAAPLDKTAIEEQVHWIRKAPDEVAAVHQNVCNAVYEALAHGGDYYWDLRERVEKAYRCHMFDDKIPSFRQHMIRWWLSKVPLSSPLSIAEAVQNGSLAFECNLNVAAQKYGAIDPLMSELETYRVTNPAELVLTEA</sequence>
<feature type="region of interest" description="Disordered" evidence="17">
    <location>
        <begin position="75"/>
        <end position="251"/>
    </location>
</feature>
<dbReference type="GO" id="GO:0004197">
    <property type="term" value="F:cysteine-type endopeptidase activity"/>
    <property type="evidence" value="ECO:0007669"/>
    <property type="project" value="InterPro"/>
</dbReference>
<dbReference type="InterPro" id="IPR043502">
    <property type="entry name" value="DNA/RNA_pol_sf"/>
</dbReference>
<feature type="region of interest" description="Disordered" evidence="17">
    <location>
        <begin position="340"/>
        <end position="384"/>
    </location>
</feature>
<feature type="compositionally biased region" description="Acidic residues" evidence="17">
    <location>
        <begin position="176"/>
        <end position="190"/>
    </location>
</feature>
<dbReference type="GO" id="GO:0003723">
    <property type="term" value="F:RNA binding"/>
    <property type="evidence" value="ECO:0007669"/>
    <property type="project" value="InterPro"/>
</dbReference>
<dbReference type="Pfam" id="PF12381">
    <property type="entry name" value="Peptidase_C3G"/>
    <property type="match status" value="1"/>
</dbReference>
<evidence type="ECO:0000256" key="14">
    <source>
        <dbReference type="ARBA" id="ARBA00022844"/>
    </source>
</evidence>
<reference evidence="22" key="1">
    <citation type="journal article" date="2023" name="Virology">
        <title>Broadening the host range and genetic diversity of waikaviruses.</title>
        <authorList>
            <person name="Sidharthan V.K."/>
            <person name="Rajeswari V."/>
            <person name="Baranwal V.K."/>
        </authorList>
    </citation>
    <scope>NUCLEOTIDE SEQUENCE</scope>
    <source>
        <strain evidence="22">Jug nig</strain>
    </source>
</reference>
<feature type="transmembrane region" description="Helical" evidence="18">
    <location>
        <begin position="1251"/>
        <end position="1274"/>
    </location>
</feature>
<accession>A0AA48PAV1</accession>
<proteinExistence type="predicted"/>
<keyword evidence="7 18" id="KW-0812">Transmembrane</keyword>
<feature type="domain" description="SF3 helicase" evidence="20">
    <location>
        <begin position="1484"/>
        <end position="1653"/>
    </location>
</feature>
<feature type="transmembrane region" description="Helical" evidence="18">
    <location>
        <begin position="2089"/>
        <end position="2118"/>
    </location>
</feature>
<evidence type="ECO:0000256" key="12">
    <source>
        <dbReference type="ARBA" id="ARBA00022807"/>
    </source>
</evidence>
<dbReference type="SUPFAM" id="SSF56672">
    <property type="entry name" value="DNA/RNA polymerases"/>
    <property type="match status" value="1"/>
</dbReference>
<dbReference type="GO" id="GO:0006351">
    <property type="term" value="P:DNA-templated transcription"/>
    <property type="evidence" value="ECO:0007669"/>
    <property type="project" value="InterPro"/>
</dbReference>
<evidence type="ECO:0000256" key="13">
    <source>
        <dbReference type="ARBA" id="ARBA00022840"/>
    </source>
</evidence>
<dbReference type="InterPro" id="IPR043128">
    <property type="entry name" value="Rev_trsase/Diguanyl_cyclase"/>
</dbReference>
<dbReference type="InterPro" id="IPR000605">
    <property type="entry name" value="Helicase_SF3_ssDNA/RNA_vir"/>
</dbReference>
<feature type="domain" description="Peptidase C3" evidence="21">
    <location>
        <begin position="2339"/>
        <end position="2550"/>
    </location>
</feature>
<dbReference type="InterPro" id="IPR024387">
    <property type="entry name" value="Pept_C3G_Picornavir"/>
</dbReference>
<dbReference type="Pfam" id="PF00680">
    <property type="entry name" value="RdRP_1"/>
    <property type="match status" value="1"/>
</dbReference>
<keyword evidence="4" id="KW-0167">Capsid protein</keyword>
<keyword evidence="18" id="KW-0472">Membrane</keyword>
<evidence type="ECO:0000259" key="21">
    <source>
        <dbReference type="PROSITE" id="PS51874"/>
    </source>
</evidence>
<evidence type="ECO:0000256" key="17">
    <source>
        <dbReference type="SAM" id="MobiDB-lite"/>
    </source>
</evidence>
<evidence type="ECO:0000313" key="22">
    <source>
        <dbReference type="EMBL" id="DBA13308.1"/>
    </source>
</evidence>
<evidence type="ECO:0000256" key="16">
    <source>
        <dbReference type="ARBA" id="ARBA00022989"/>
    </source>
</evidence>
<evidence type="ECO:0000256" key="15">
    <source>
        <dbReference type="ARBA" id="ARBA00022953"/>
    </source>
</evidence>
<dbReference type="GO" id="GO:0003968">
    <property type="term" value="F:RNA-directed RNA polymerase activity"/>
    <property type="evidence" value="ECO:0007669"/>
    <property type="project" value="UniProtKB-KW"/>
</dbReference>
<name>A0AA48PAV1_9SECO</name>
<dbReference type="InterPro" id="IPR007094">
    <property type="entry name" value="RNA-dir_pol_PSvirus"/>
</dbReference>
<evidence type="ECO:0000256" key="18">
    <source>
        <dbReference type="SAM" id="Phobius"/>
    </source>
</evidence>
<dbReference type="PROSITE" id="PS50507">
    <property type="entry name" value="RDRP_SSRNA_POS"/>
    <property type="match status" value="1"/>
</dbReference>
<dbReference type="GO" id="GO:0003724">
    <property type="term" value="F:RNA helicase activity"/>
    <property type="evidence" value="ECO:0007669"/>
    <property type="project" value="InterPro"/>
</dbReference>
<comment type="subcellular location">
    <subcellularLocation>
        <location evidence="1">Virion</location>
    </subcellularLocation>
</comment>
<dbReference type="InterPro" id="IPR029053">
    <property type="entry name" value="Viral_coat"/>
</dbReference>
<evidence type="ECO:0000256" key="5">
    <source>
        <dbReference type="ARBA" id="ARBA00022670"/>
    </source>
</evidence>
<dbReference type="PROSITE" id="PS51874">
    <property type="entry name" value="PCV_3C_PRO"/>
    <property type="match status" value="1"/>
</dbReference>
<dbReference type="EMBL" id="BK062989">
    <property type="protein sequence ID" value="DBA13308.1"/>
    <property type="molecule type" value="Genomic_RNA"/>
</dbReference>
<dbReference type="InterPro" id="IPR001205">
    <property type="entry name" value="RNA-dir_pol_C"/>
</dbReference>
<dbReference type="Pfam" id="PF12264">
    <property type="entry name" value="Waikav_capsid_1"/>
    <property type="match status" value="1"/>
</dbReference>
<evidence type="ECO:0000256" key="10">
    <source>
        <dbReference type="ARBA" id="ARBA00022801"/>
    </source>
</evidence>
<keyword evidence="6" id="KW-0808">Transferase</keyword>
<dbReference type="CDD" id="cd00205">
    <property type="entry name" value="rhv_like"/>
    <property type="match status" value="1"/>
</dbReference>
<keyword evidence="5" id="KW-0645">Protease</keyword>
<keyword evidence="11" id="KW-0347">Helicase</keyword>
<dbReference type="InterPro" id="IPR044067">
    <property type="entry name" value="PCV_3C_PRO"/>
</dbReference>
<feature type="domain" description="RdRp catalytic" evidence="19">
    <location>
        <begin position="2869"/>
        <end position="3001"/>
    </location>
</feature>
<evidence type="ECO:0000256" key="7">
    <source>
        <dbReference type="ARBA" id="ARBA00022692"/>
    </source>
</evidence>
<feature type="compositionally biased region" description="Basic and acidic residues" evidence="17">
    <location>
        <begin position="197"/>
        <end position="209"/>
    </location>
</feature>